<comment type="caution">
    <text evidence="1">The sequence shown here is derived from an EMBL/GenBank/DDBJ whole genome shotgun (WGS) entry which is preliminary data.</text>
</comment>
<reference evidence="1" key="1">
    <citation type="submission" date="2016-07" db="EMBL/GenBank/DDBJ databases">
        <title>Draft genome Planococcus salivarum.</title>
        <authorList>
            <person name="See-Too W.S."/>
        </authorList>
    </citation>
    <scope>NUCLEOTIDE SEQUENCE [LARGE SCALE GENOMIC DNA]</scope>
    <source>
        <strain evidence="1">DSM 23820</strain>
    </source>
</reference>
<evidence type="ECO:0000313" key="1">
    <source>
        <dbReference type="EMBL" id="OHX52877.1"/>
    </source>
</evidence>
<protein>
    <recommendedName>
        <fullName evidence="3">Transposase</fullName>
    </recommendedName>
</protein>
<evidence type="ECO:0008006" key="3">
    <source>
        <dbReference type="Google" id="ProtNLM"/>
    </source>
</evidence>
<name>A0ABX3D0Z3_9BACL</name>
<dbReference type="Proteomes" id="UP000242153">
    <property type="component" value="Unassembled WGS sequence"/>
</dbReference>
<evidence type="ECO:0000313" key="2">
    <source>
        <dbReference type="Proteomes" id="UP000242153"/>
    </source>
</evidence>
<gene>
    <name evidence="1" type="ORF">BB776_02025</name>
</gene>
<sequence>MIMKEEERLFALTAKSLSLLSSIHYLKDKCILMAMEVELMNHKEHAASHKGKGYAENQLLQLFISIYIEKTLSYSHLRQVLDK</sequence>
<accession>A0ABX3D0Z3</accession>
<proteinExistence type="predicted"/>
<keyword evidence="2" id="KW-1185">Reference proteome</keyword>
<dbReference type="EMBL" id="MBQG01000065">
    <property type="protein sequence ID" value="OHX52877.1"/>
    <property type="molecule type" value="Genomic_DNA"/>
</dbReference>
<organism evidence="1 2">
    <name type="scientific">Planococcus salinarum</name>
    <dbReference type="NCBI Taxonomy" id="622695"/>
    <lineage>
        <taxon>Bacteria</taxon>
        <taxon>Bacillati</taxon>
        <taxon>Bacillota</taxon>
        <taxon>Bacilli</taxon>
        <taxon>Bacillales</taxon>
        <taxon>Caryophanaceae</taxon>
        <taxon>Planococcus</taxon>
    </lineage>
</organism>